<keyword evidence="2" id="KW-1133">Transmembrane helix</keyword>
<feature type="region of interest" description="Disordered" evidence="1">
    <location>
        <begin position="186"/>
        <end position="208"/>
    </location>
</feature>
<feature type="non-terminal residue" evidence="3">
    <location>
        <position position="1"/>
    </location>
</feature>
<proteinExistence type="predicted"/>
<sequence>DYESYYKSNAVRIDSTRTLAGPLTTVYTPPAPCFTPHTTAYYGLPMIVQGFDGPYGDDCSPDDWKYNRYFSPGQCPSGGFDCMGQDYCCKSFNQPTRITYSDSTISTRRDVYGVTATPIQTRFEASDSTVVPARQSPFKLPKPKKELDKREKAGIGIGVMAGVALLSIGGSIGWSYWKKRKAAGTLNHDNTDLTPDEQPPAYTRRTKQ</sequence>
<dbReference type="AlphaFoldDB" id="A0AAD6DIU3"/>
<keyword evidence="2" id="KW-0472">Membrane</keyword>
<feature type="transmembrane region" description="Helical" evidence="2">
    <location>
        <begin position="153"/>
        <end position="177"/>
    </location>
</feature>
<evidence type="ECO:0000313" key="4">
    <source>
        <dbReference type="Proteomes" id="UP001216150"/>
    </source>
</evidence>
<evidence type="ECO:0000313" key="3">
    <source>
        <dbReference type="EMBL" id="KAJ5581033.1"/>
    </source>
</evidence>
<dbReference type="Proteomes" id="UP001216150">
    <property type="component" value="Unassembled WGS sequence"/>
</dbReference>
<keyword evidence="4" id="KW-1185">Reference proteome</keyword>
<keyword evidence="2" id="KW-0812">Transmembrane</keyword>
<protein>
    <submittedName>
        <fullName evidence="3">Uncharacterized protein</fullName>
    </submittedName>
</protein>
<organism evidence="3 4">
    <name type="scientific">Penicillium hetheringtonii</name>
    <dbReference type="NCBI Taxonomy" id="911720"/>
    <lineage>
        <taxon>Eukaryota</taxon>
        <taxon>Fungi</taxon>
        <taxon>Dikarya</taxon>
        <taxon>Ascomycota</taxon>
        <taxon>Pezizomycotina</taxon>
        <taxon>Eurotiomycetes</taxon>
        <taxon>Eurotiomycetidae</taxon>
        <taxon>Eurotiales</taxon>
        <taxon>Aspergillaceae</taxon>
        <taxon>Penicillium</taxon>
    </lineage>
</organism>
<name>A0AAD6DIU3_9EURO</name>
<gene>
    <name evidence="3" type="ORF">N7450_007334</name>
</gene>
<comment type="caution">
    <text evidence="3">The sequence shown here is derived from an EMBL/GenBank/DDBJ whole genome shotgun (WGS) entry which is preliminary data.</text>
</comment>
<evidence type="ECO:0000256" key="2">
    <source>
        <dbReference type="SAM" id="Phobius"/>
    </source>
</evidence>
<dbReference type="EMBL" id="JAQJAC010000006">
    <property type="protein sequence ID" value="KAJ5581033.1"/>
    <property type="molecule type" value="Genomic_DNA"/>
</dbReference>
<accession>A0AAD6DIU3</accession>
<reference evidence="3 4" key="1">
    <citation type="journal article" date="2023" name="IMA Fungus">
        <title>Comparative genomic study of the Penicillium genus elucidates a diverse pangenome and 15 lateral gene transfer events.</title>
        <authorList>
            <person name="Petersen C."/>
            <person name="Sorensen T."/>
            <person name="Nielsen M.R."/>
            <person name="Sondergaard T.E."/>
            <person name="Sorensen J.L."/>
            <person name="Fitzpatrick D.A."/>
            <person name="Frisvad J.C."/>
            <person name="Nielsen K.L."/>
        </authorList>
    </citation>
    <scope>NUCLEOTIDE SEQUENCE [LARGE SCALE GENOMIC DNA]</scope>
    <source>
        <strain evidence="3 4">IBT 29057</strain>
    </source>
</reference>
<evidence type="ECO:0000256" key="1">
    <source>
        <dbReference type="SAM" id="MobiDB-lite"/>
    </source>
</evidence>